<organism evidence="8 9">
    <name type="scientific">Thelonectria olida</name>
    <dbReference type="NCBI Taxonomy" id="1576542"/>
    <lineage>
        <taxon>Eukaryota</taxon>
        <taxon>Fungi</taxon>
        <taxon>Dikarya</taxon>
        <taxon>Ascomycota</taxon>
        <taxon>Pezizomycotina</taxon>
        <taxon>Sordariomycetes</taxon>
        <taxon>Hypocreomycetidae</taxon>
        <taxon>Hypocreales</taxon>
        <taxon>Nectriaceae</taxon>
        <taxon>Thelonectria</taxon>
    </lineage>
</organism>
<feature type="transmembrane region" description="Helical" evidence="6">
    <location>
        <begin position="138"/>
        <end position="158"/>
    </location>
</feature>
<reference evidence="8 9" key="1">
    <citation type="journal article" date="2021" name="Nat. Commun.">
        <title>Genetic determinants of endophytism in the Arabidopsis root mycobiome.</title>
        <authorList>
            <person name="Mesny F."/>
            <person name="Miyauchi S."/>
            <person name="Thiergart T."/>
            <person name="Pickel B."/>
            <person name="Atanasova L."/>
            <person name="Karlsson M."/>
            <person name="Huettel B."/>
            <person name="Barry K.W."/>
            <person name="Haridas S."/>
            <person name="Chen C."/>
            <person name="Bauer D."/>
            <person name="Andreopoulos W."/>
            <person name="Pangilinan J."/>
            <person name="LaButti K."/>
            <person name="Riley R."/>
            <person name="Lipzen A."/>
            <person name="Clum A."/>
            <person name="Drula E."/>
            <person name="Henrissat B."/>
            <person name="Kohler A."/>
            <person name="Grigoriev I.V."/>
            <person name="Martin F.M."/>
            <person name="Hacquard S."/>
        </authorList>
    </citation>
    <scope>NUCLEOTIDE SEQUENCE [LARGE SCALE GENOMIC DNA]</scope>
    <source>
        <strain evidence="8 9">MPI-CAGE-CH-0241</strain>
    </source>
</reference>
<keyword evidence="3 6" id="KW-1133">Transmembrane helix</keyword>
<feature type="transmembrane region" description="Helical" evidence="6">
    <location>
        <begin position="20"/>
        <end position="43"/>
    </location>
</feature>
<dbReference type="PANTHER" id="PTHR33048">
    <property type="entry name" value="PTH11-LIKE INTEGRAL MEMBRANE PROTEIN (AFU_ORTHOLOGUE AFUA_5G11245)"/>
    <property type="match status" value="1"/>
</dbReference>
<proteinExistence type="inferred from homology"/>
<dbReference type="InterPro" id="IPR052337">
    <property type="entry name" value="SAT4-like"/>
</dbReference>
<evidence type="ECO:0000256" key="5">
    <source>
        <dbReference type="ARBA" id="ARBA00038359"/>
    </source>
</evidence>
<feature type="non-terminal residue" evidence="8">
    <location>
        <position position="213"/>
    </location>
</feature>
<protein>
    <recommendedName>
        <fullName evidence="7">Rhodopsin domain-containing protein</fullName>
    </recommendedName>
</protein>
<keyword evidence="4 6" id="KW-0472">Membrane</keyword>
<evidence type="ECO:0000256" key="6">
    <source>
        <dbReference type="SAM" id="Phobius"/>
    </source>
</evidence>
<dbReference type="OrthoDB" id="2496787at2759"/>
<evidence type="ECO:0000256" key="4">
    <source>
        <dbReference type="ARBA" id="ARBA00023136"/>
    </source>
</evidence>
<evidence type="ECO:0000256" key="3">
    <source>
        <dbReference type="ARBA" id="ARBA00022989"/>
    </source>
</evidence>
<feature type="transmembrane region" description="Helical" evidence="6">
    <location>
        <begin position="55"/>
        <end position="76"/>
    </location>
</feature>
<feature type="transmembrane region" description="Helical" evidence="6">
    <location>
        <begin position="107"/>
        <end position="126"/>
    </location>
</feature>
<feature type="domain" description="Rhodopsin" evidence="7">
    <location>
        <begin position="1"/>
        <end position="200"/>
    </location>
</feature>
<dbReference type="InterPro" id="IPR049326">
    <property type="entry name" value="Rhodopsin_dom_fungi"/>
</dbReference>
<keyword evidence="2 6" id="KW-0812">Transmembrane</keyword>
<dbReference type="Proteomes" id="UP000777438">
    <property type="component" value="Unassembled WGS sequence"/>
</dbReference>
<accession>A0A9P8VUF6</accession>
<dbReference type="Pfam" id="PF20684">
    <property type="entry name" value="Fung_rhodopsin"/>
    <property type="match status" value="1"/>
</dbReference>
<keyword evidence="9" id="KW-1185">Reference proteome</keyword>
<gene>
    <name evidence="8" type="ORF">B0T10DRAFT_415608</name>
</gene>
<dbReference type="AlphaFoldDB" id="A0A9P8VUF6"/>
<dbReference type="GO" id="GO:0016020">
    <property type="term" value="C:membrane"/>
    <property type="evidence" value="ECO:0007669"/>
    <property type="project" value="UniProtKB-SubCell"/>
</dbReference>
<name>A0A9P8VUF6_9HYPO</name>
<dbReference type="EMBL" id="JAGPYM010000040">
    <property type="protein sequence ID" value="KAH6874303.1"/>
    <property type="molecule type" value="Genomic_DNA"/>
</dbReference>
<evidence type="ECO:0000259" key="7">
    <source>
        <dbReference type="Pfam" id="PF20684"/>
    </source>
</evidence>
<sequence length="213" mass="24759">GLGRDIWMLEPKEITEFLKLYYFAELLYPLCLYPSKAAFLFFYLRIFWSQTFRRITYGTIIFTCAAGLSSTVVNIFQCRPVSYAWTRWDGEHTGHCMNMNYQAWSNAGISIALDVWIIGLPISQIASLTWPWRRKAEAFLMFGIGLFITIVSIIRLRYLVFYQRTVNPTWDLVPLTNWSLVEVDVGVICACMPALRILIMRVLPDILMLRSMV</sequence>
<evidence type="ECO:0000256" key="1">
    <source>
        <dbReference type="ARBA" id="ARBA00004141"/>
    </source>
</evidence>
<comment type="caution">
    <text evidence="8">The sequence shown here is derived from an EMBL/GenBank/DDBJ whole genome shotgun (WGS) entry which is preliminary data.</text>
</comment>
<evidence type="ECO:0000256" key="2">
    <source>
        <dbReference type="ARBA" id="ARBA00022692"/>
    </source>
</evidence>
<comment type="subcellular location">
    <subcellularLocation>
        <location evidence="1">Membrane</location>
        <topology evidence="1">Multi-pass membrane protein</topology>
    </subcellularLocation>
</comment>
<feature type="transmembrane region" description="Helical" evidence="6">
    <location>
        <begin position="178"/>
        <end position="199"/>
    </location>
</feature>
<evidence type="ECO:0000313" key="9">
    <source>
        <dbReference type="Proteomes" id="UP000777438"/>
    </source>
</evidence>
<comment type="similarity">
    <text evidence="5">Belongs to the SAT4 family.</text>
</comment>
<dbReference type="PANTHER" id="PTHR33048:SF143">
    <property type="entry name" value="EXTRACELLULAR MEMBRANE PROTEIN CFEM DOMAIN-CONTAINING PROTEIN-RELATED"/>
    <property type="match status" value="1"/>
</dbReference>
<evidence type="ECO:0000313" key="8">
    <source>
        <dbReference type="EMBL" id="KAH6874303.1"/>
    </source>
</evidence>